<name>A0A8T3DW94_9TELE</name>
<evidence type="ECO:0000313" key="4">
    <source>
        <dbReference type="EMBL" id="KAI1900640.1"/>
    </source>
</evidence>
<proteinExistence type="predicted"/>
<organism evidence="4 5">
    <name type="scientific">Albula goreensis</name>
    <dbReference type="NCBI Taxonomy" id="1534307"/>
    <lineage>
        <taxon>Eukaryota</taxon>
        <taxon>Metazoa</taxon>
        <taxon>Chordata</taxon>
        <taxon>Craniata</taxon>
        <taxon>Vertebrata</taxon>
        <taxon>Euteleostomi</taxon>
        <taxon>Actinopterygii</taxon>
        <taxon>Neopterygii</taxon>
        <taxon>Teleostei</taxon>
        <taxon>Albuliformes</taxon>
        <taxon>Albulidae</taxon>
        <taxon>Albula</taxon>
    </lineage>
</organism>
<dbReference type="SUPFAM" id="SSF49854">
    <property type="entry name" value="Spermadhesin, CUB domain"/>
    <property type="match status" value="2"/>
</dbReference>
<evidence type="ECO:0000256" key="1">
    <source>
        <dbReference type="ARBA" id="ARBA00023157"/>
    </source>
</evidence>
<dbReference type="OrthoDB" id="9942326at2759"/>
<dbReference type="EMBL" id="JAERUA010000004">
    <property type="protein sequence ID" value="KAI1900640.1"/>
    <property type="molecule type" value="Genomic_DNA"/>
</dbReference>
<dbReference type="Proteomes" id="UP000829720">
    <property type="component" value="Unassembled WGS sequence"/>
</dbReference>
<accession>A0A8T3DW94</accession>
<dbReference type="InterPro" id="IPR035914">
    <property type="entry name" value="Sperma_CUB_dom_sf"/>
</dbReference>
<sequence>MHMPKPITIQGCLMGDCGGHAHSTIQPHPQLPTWAPGRHQLLETTSRPASAPGKSKIFQHRFLSSPLGPLKLPTQSTVTIQAPPAETSMCGQLLLQDSGTVDLRNASSRFCTLSIGRPLDEVIVLRVEFSSLNCKNRDYLQLSNRRMMMRKCHSLSNYTLTTRTNFLIVRQGRVSHGNGIRFSYHSQKNTKMSHHGAESCDMQLFGPSGQIKNPTRWPGSGNQTCRTFINVPPGSKIQIQAVSARPVSDDDDADVSTFILIRDVDIMQTTWFQGGSLFQWRSFGSSVEMEFHGDYLNHEGSFQAEYSVI</sequence>
<comment type="caution">
    <text evidence="2">Lacks conserved residue(s) required for the propagation of feature annotation.</text>
</comment>
<protein>
    <recommendedName>
        <fullName evidence="3">CUB domain-containing protein</fullName>
    </recommendedName>
</protein>
<evidence type="ECO:0000256" key="2">
    <source>
        <dbReference type="PROSITE-ProRule" id="PRU00059"/>
    </source>
</evidence>
<dbReference type="PROSITE" id="PS01180">
    <property type="entry name" value="CUB"/>
    <property type="match status" value="1"/>
</dbReference>
<reference evidence="4" key="1">
    <citation type="submission" date="2021-01" db="EMBL/GenBank/DDBJ databases">
        <authorList>
            <person name="Zahm M."/>
            <person name="Roques C."/>
            <person name="Cabau C."/>
            <person name="Klopp C."/>
            <person name="Donnadieu C."/>
            <person name="Jouanno E."/>
            <person name="Lampietro C."/>
            <person name="Louis A."/>
            <person name="Herpin A."/>
            <person name="Echchiki A."/>
            <person name="Berthelot C."/>
            <person name="Parey E."/>
            <person name="Roest-Crollius H."/>
            <person name="Braasch I."/>
            <person name="Postlethwait J."/>
            <person name="Bobe J."/>
            <person name="Montfort J."/>
            <person name="Bouchez O."/>
            <person name="Begum T."/>
            <person name="Mejri S."/>
            <person name="Adams A."/>
            <person name="Chen W.-J."/>
            <person name="Guiguen Y."/>
        </authorList>
    </citation>
    <scope>NUCLEOTIDE SEQUENCE</scope>
    <source>
        <tissue evidence="4">Blood</tissue>
    </source>
</reference>
<comment type="caution">
    <text evidence="4">The sequence shown here is derived from an EMBL/GenBank/DDBJ whole genome shotgun (WGS) entry which is preliminary data.</text>
</comment>
<feature type="domain" description="CUB" evidence="3">
    <location>
        <begin position="200"/>
        <end position="309"/>
    </location>
</feature>
<dbReference type="InterPro" id="IPR000859">
    <property type="entry name" value="CUB_dom"/>
</dbReference>
<dbReference type="Gene3D" id="2.60.120.290">
    <property type="entry name" value="Spermadhesin, CUB domain"/>
    <property type="match status" value="2"/>
</dbReference>
<evidence type="ECO:0000259" key="3">
    <source>
        <dbReference type="PROSITE" id="PS01180"/>
    </source>
</evidence>
<keyword evidence="5" id="KW-1185">Reference proteome</keyword>
<keyword evidence="1" id="KW-1015">Disulfide bond</keyword>
<evidence type="ECO:0000313" key="5">
    <source>
        <dbReference type="Proteomes" id="UP000829720"/>
    </source>
</evidence>
<dbReference type="AlphaFoldDB" id="A0A8T3DW94"/>
<gene>
    <name evidence="4" type="ORF">AGOR_G00052000</name>
</gene>